<feature type="transmembrane region" description="Helical" evidence="7">
    <location>
        <begin position="15"/>
        <end position="36"/>
    </location>
</feature>
<keyword evidence="7" id="KW-1133">Transmembrane helix</keyword>
<dbReference type="GO" id="GO:0005506">
    <property type="term" value="F:iron ion binding"/>
    <property type="evidence" value="ECO:0007669"/>
    <property type="project" value="InterPro"/>
</dbReference>
<dbReference type="PRINTS" id="PR00465">
    <property type="entry name" value="EP450IV"/>
</dbReference>
<dbReference type="CDD" id="cd11042">
    <property type="entry name" value="CYP51-like"/>
    <property type="match status" value="1"/>
</dbReference>
<evidence type="ECO:0000256" key="4">
    <source>
        <dbReference type="ARBA" id="ARBA00023004"/>
    </source>
</evidence>
<keyword evidence="7" id="KW-0812">Transmembrane</keyword>
<dbReference type="InterPro" id="IPR017972">
    <property type="entry name" value="Cyt_P450_CS"/>
</dbReference>
<dbReference type="OrthoDB" id="1055148at2759"/>
<evidence type="ECO:0000256" key="7">
    <source>
        <dbReference type="SAM" id="Phobius"/>
    </source>
</evidence>
<dbReference type="Proteomes" id="UP000708148">
    <property type="component" value="Unassembled WGS sequence"/>
</dbReference>
<sequence>MASLLDFEGASVPAGALWLAATVVALLSLAVARLAFNALPSKRPPIFEGIPFIGGLLKFLAPLPLLQQGYAKFGEVFTVPVLHKRITFLNGPYVTSHFFKATDDIISQKEVYGFNVPTFGPGVVYDVDIKVRTEQFRFFAEALKASKLKEYQPLILGETKDFFSAWGETGIEELSSQMGSLVTLTASRTLLGREIREVLFAEVSRLLHDLDAGMLPVSFLFPYLPIQAHRQRDKSRKELGALYKKVIEARRASGAKETDLLQTFIDARYKNNFDGRALTDEEITGLLIAALFAGQHTSSSTASWTGYYLISRKEWWQQAVEEQRQIMAEHGEEITYERVQNMPVLHRVMQEALRLHPPLILILRYVRESFEVTTKAGKTYVIPKGDVVATSPTFTHSLPDLFKEPADFDPDRYLPPREEDQKRPFTYIAFGGGRHGCMGYNFAFIQIKTIWSYLIRNFEFEMVDSFPEPDYEGLVIGPKQSHIRYRRRKL</sequence>
<evidence type="ECO:0000313" key="8">
    <source>
        <dbReference type="EMBL" id="CAD7702260.1"/>
    </source>
</evidence>
<reference evidence="8" key="1">
    <citation type="submission" date="2020-12" db="EMBL/GenBank/DDBJ databases">
        <authorList>
            <person name="Iha C."/>
        </authorList>
    </citation>
    <scope>NUCLEOTIDE SEQUENCE</scope>
</reference>
<keyword evidence="6" id="KW-0503">Monooxygenase</keyword>
<dbReference type="PROSITE" id="PS00086">
    <property type="entry name" value="CYTOCHROME_P450"/>
    <property type="match status" value="1"/>
</dbReference>
<feature type="binding site" description="axial binding residue" evidence="5">
    <location>
        <position position="437"/>
    </location>
    <ligand>
        <name>heme</name>
        <dbReference type="ChEBI" id="CHEBI:30413"/>
    </ligand>
    <ligandPart>
        <name>Fe</name>
        <dbReference type="ChEBI" id="CHEBI:18248"/>
    </ligandPart>
</feature>
<evidence type="ECO:0000256" key="5">
    <source>
        <dbReference type="PIRSR" id="PIRSR602403-1"/>
    </source>
</evidence>
<dbReference type="EMBL" id="CAJHUC010001757">
    <property type="protein sequence ID" value="CAD7702260.1"/>
    <property type="molecule type" value="Genomic_DNA"/>
</dbReference>
<dbReference type="AlphaFoldDB" id="A0A8S1J563"/>
<evidence type="ECO:0008006" key="10">
    <source>
        <dbReference type="Google" id="ProtNLM"/>
    </source>
</evidence>
<comment type="similarity">
    <text evidence="1 6">Belongs to the cytochrome P450 family.</text>
</comment>
<comment type="cofactor">
    <cofactor evidence="5">
        <name>heme</name>
        <dbReference type="ChEBI" id="CHEBI:30413"/>
    </cofactor>
</comment>
<keyword evidence="6" id="KW-0560">Oxidoreductase</keyword>
<keyword evidence="2 5" id="KW-0349">Heme</keyword>
<dbReference type="PANTHER" id="PTHR24304:SF2">
    <property type="entry name" value="24-HYDROXYCHOLESTEROL 7-ALPHA-HYDROXYLASE"/>
    <property type="match status" value="1"/>
</dbReference>
<evidence type="ECO:0000256" key="2">
    <source>
        <dbReference type="ARBA" id="ARBA00022617"/>
    </source>
</evidence>
<dbReference type="SUPFAM" id="SSF48264">
    <property type="entry name" value="Cytochrome P450"/>
    <property type="match status" value="1"/>
</dbReference>
<dbReference type="GO" id="GO:0020037">
    <property type="term" value="F:heme binding"/>
    <property type="evidence" value="ECO:0007669"/>
    <property type="project" value="InterPro"/>
</dbReference>
<accession>A0A8S1J563</accession>
<name>A0A8S1J563_9CHLO</name>
<dbReference type="Gene3D" id="1.10.630.10">
    <property type="entry name" value="Cytochrome P450"/>
    <property type="match status" value="1"/>
</dbReference>
<evidence type="ECO:0000256" key="3">
    <source>
        <dbReference type="ARBA" id="ARBA00022723"/>
    </source>
</evidence>
<dbReference type="InterPro" id="IPR002403">
    <property type="entry name" value="Cyt_P450_E_grp-IV"/>
</dbReference>
<evidence type="ECO:0000256" key="6">
    <source>
        <dbReference type="RuleBase" id="RU000461"/>
    </source>
</evidence>
<organism evidence="8 9">
    <name type="scientific">Ostreobium quekettii</name>
    <dbReference type="NCBI Taxonomy" id="121088"/>
    <lineage>
        <taxon>Eukaryota</taxon>
        <taxon>Viridiplantae</taxon>
        <taxon>Chlorophyta</taxon>
        <taxon>core chlorophytes</taxon>
        <taxon>Ulvophyceae</taxon>
        <taxon>TCBD clade</taxon>
        <taxon>Bryopsidales</taxon>
        <taxon>Ostreobineae</taxon>
        <taxon>Ostreobiaceae</taxon>
        <taxon>Ostreobium</taxon>
    </lineage>
</organism>
<comment type="caution">
    <text evidence="8">The sequence shown here is derived from an EMBL/GenBank/DDBJ whole genome shotgun (WGS) entry which is preliminary data.</text>
</comment>
<dbReference type="InterPro" id="IPR050529">
    <property type="entry name" value="CYP450_sterol_14alpha_dmase"/>
</dbReference>
<keyword evidence="9" id="KW-1185">Reference proteome</keyword>
<evidence type="ECO:0000313" key="9">
    <source>
        <dbReference type="Proteomes" id="UP000708148"/>
    </source>
</evidence>
<keyword evidence="3 5" id="KW-0479">Metal-binding</keyword>
<dbReference type="GO" id="GO:0016705">
    <property type="term" value="F:oxidoreductase activity, acting on paired donors, with incorporation or reduction of molecular oxygen"/>
    <property type="evidence" value="ECO:0007669"/>
    <property type="project" value="InterPro"/>
</dbReference>
<dbReference type="GO" id="GO:0004497">
    <property type="term" value="F:monooxygenase activity"/>
    <property type="evidence" value="ECO:0007669"/>
    <property type="project" value="UniProtKB-KW"/>
</dbReference>
<dbReference type="InterPro" id="IPR036396">
    <property type="entry name" value="Cyt_P450_sf"/>
</dbReference>
<keyword evidence="4 5" id="KW-0408">Iron</keyword>
<evidence type="ECO:0000256" key="1">
    <source>
        <dbReference type="ARBA" id="ARBA00010617"/>
    </source>
</evidence>
<dbReference type="Pfam" id="PF00067">
    <property type="entry name" value="p450"/>
    <property type="match status" value="1"/>
</dbReference>
<dbReference type="PRINTS" id="PR00385">
    <property type="entry name" value="P450"/>
</dbReference>
<dbReference type="InterPro" id="IPR001128">
    <property type="entry name" value="Cyt_P450"/>
</dbReference>
<protein>
    <recommendedName>
        <fullName evidence="10">Sterol 14-demethylase</fullName>
    </recommendedName>
</protein>
<gene>
    <name evidence="8" type="ORF">OSTQU699_LOCUS7617</name>
</gene>
<dbReference type="PANTHER" id="PTHR24304">
    <property type="entry name" value="CYTOCHROME P450 FAMILY 7"/>
    <property type="match status" value="1"/>
</dbReference>
<proteinExistence type="inferred from homology"/>
<keyword evidence="7" id="KW-0472">Membrane</keyword>